<reference evidence="4 5" key="1">
    <citation type="submission" date="2021-02" db="EMBL/GenBank/DDBJ databases">
        <title>De Novo genome assembly of isolated myxobacteria.</title>
        <authorList>
            <person name="Stevens D.C."/>
        </authorList>
    </citation>
    <scope>NUCLEOTIDE SEQUENCE [LARGE SCALE GENOMIC DNA]</scope>
    <source>
        <strain evidence="5">SCPEA02</strain>
    </source>
</reference>
<evidence type="ECO:0000313" key="4">
    <source>
        <dbReference type="EMBL" id="QSQ22812.1"/>
    </source>
</evidence>
<dbReference type="InterPro" id="IPR043555">
    <property type="entry name" value="SRPX-like"/>
</dbReference>
<feature type="domain" description="HYR" evidence="3">
    <location>
        <begin position="165"/>
        <end position="245"/>
    </location>
</feature>
<dbReference type="InterPro" id="IPR003410">
    <property type="entry name" value="HYR_dom"/>
</dbReference>
<proteinExistence type="predicted"/>
<dbReference type="EMBL" id="CP071090">
    <property type="protein sequence ID" value="QSQ22812.1"/>
    <property type="molecule type" value="Genomic_DNA"/>
</dbReference>
<organism evidence="4 5">
    <name type="scientific">Pyxidicoccus parkwayensis</name>
    <dbReference type="NCBI Taxonomy" id="2813578"/>
    <lineage>
        <taxon>Bacteria</taxon>
        <taxon>Pseudomonadati</taxon>
        <taxon>Myxococcota</taxon>
        <taxon>Myxococcia</taxon>
        <taxon>Myxococcales</taxon>
        <taxon>Cystobacterineae</taxon>
        <taxon>Myxococcaceae</taxon>
        <taxon>Pyxidicoccus</taxon>
    </lineage>
</organism>
<name>A0ABX7NV77_9BACT</name>
<keyword evidence="1" id="KW-0677">Repeat</keyword>
<gene>
    <name evidence="4" type="ORF">JY651_48275</name>
</gene>
<keyword evidence="5" id="KW-1185">Reference proteome</keyword>
<feature type="region of interest" description="Disordered" evidence="2">
    <location>
        <begin position="246"/>
        <end position="267"/>
    </location>
</feature>
<feature type="compositionally biased region" description="Polar residues" evidence="2">
    <location>
        <begin position="246"/>
        <end position="255"/>
    </location>
</feature>
<dbReference type="Pfam" id="PF02494">
    <property type="entry name" value="HYR"/>
    <property type="match status" value="1"/>
</dbReference>
<evidence type="ECO:0000313" key="5">
    <source>
        <dbReference type="Proteomes" id="UP000662747"/>
    </source>
</evidence>
<evidence type="ECO:0000256" key="1">
    <source>
        <dbReference type="ARBA" id="ARBA00022737"/>
    </source>
</evidence>
<dbReference type="PROSITE" id="PS50825">
    <property type="entry name" value="HYR"/>
    <property type="match status" value="1"/>
</dbReference>
<dbReference type="PANTHER" id="PTHR46343">
    <property type="entry name" value="HYR DOMAIN-CONTAINING PROTEIN"/>
    <property type="match status" value="1"/>
</dbReference>
<evidence type="ECO:0000256" key="2">
    <source>
        <dbReference type="SAM" id="MobiDB-lite"/>
    </source>
</evidence>
<dbReference type="PANTHER" id="PTHR46343:SF2">
    <property type="entry name" value="SUSHI_VON WILLEBRAND FACTOR TYPE A_EGF_PENTRAXIN DOMAIN-CONTAINING 1"/>
    <property type="match status" value="1"/>
</dbReference>
<dbReference type="RefSeq" id="WP_206724388.1">
    <property type="nucleotide sequence ID" value="NZ_CP071090.1"/>
</dbReference>
<accession>A0ABX7NV77</accession>
<dbReference type="Proteomes" id="UP000662747">
    <property type="component" value="Chromosome"/>
</dbReference>
<sequence length="282" mass="29516">MRLKDVRPGRDGSDLSGLVDVNGVLFFSAFMGTDGIQELWRSDGTEAGTVRVTDLWIGAGSFSPRALTPCLLIVSTNDDTGAEPRILAPSSVARPFPPRKEATSSSGASVSYAPAVLADGVPASTPIQYSHPPVQPFPLGSTVVQATTEVSSFQVRSRSSIVTVSDTTAPKLECPGSKVVEATDELGATVDYSPARMSDAVSEAQVPYSIPSGGRFPFGKTQVDITAKGAAHHTATCSFSITVQSRVTGPDTQTPEGKDSGWGRDTANPPWQGGCRACWCPP</sequence>
<protein>
    <submittedName>
        <fullName evidence="4">HYR domain-containing protein</fullName>
    </submittedName>
</protein>
<evidence type="ECO:0000259" key="3">
    <source>
        <dbReference type="PROSITE" id="PS50825"/>
    </source>
</evidence>